<organism evidence="3 4">
    <name type="scientific">Merluccius polli</name>
    <name type="common">Benguela hake</name>
    <name type="synonym">Merluccius cadenati</name>
    <dbReference type="NCBI Taxonomy" id="89951"/>
    <lineage>
        <taxon>Eukaryota</taxon>
        <taxon>Metazoa</taxon>
        <taxon>Chordata</taxon>
        <taxon>Craniata</taxon>
        <taxon>Vertebrata</taxon>
        <taxon>Euteleostomi</taxon>
        <taxon>Actinopterygii</taxon>
        <taxon>Neopterygii</taxon>
        <taxon>Teleostei</taxon>
        <taxon>Neoteleostei</taxon>
        <taxon>Acanthomorphata</taxon>
        <taxon>Zeiogadaria</taxon>
        <taxon>Gadariae</taxon>
        <taxon>Gadiformes</taxon>
        <taxon>Gadoidei</taxon>
        <taxon>Merlucciidae</taxon>
        <taxon>Merluccius</taxon>
    </lineage>
</organism>
<accession>A0AA47P0X6</accession>
<dbReference type="AlphaFoldDB" id="A0AA47P0X6"/>
<dbReference type="GO" id="GO:0043113">
    <property type="term" value="P:receptor clustering"/>
    <property type="evidence" value="ECO:0007669"/>
    <property type="project" value="TreeGrafter"/>
</dbReference>
<dbReference type="GO" id="GO:0030159">
    <property type="term" value="F:signaling receptor complex adaptor activity"/>
    <property type="evidence" value="ECO:0007669"/>
    <property type="project" value="TreeGrafter"/>
</dbReference>
<dbReference type="Proteomes" id="UP001174136">
    <property type="component" value="Unassembled WGS sequence"/>
</dbReference>
<dbReference type="GO" id="GO:0007165">
    <property type="term" value="P:signal transduction"/>
    <property type="evidence" value="ECO:0007669"/>
    <property type="project" value="TreeGrafter"/>
</dbReference>
<dbReference type="InterPro" id="IPR036034">
    <property type="entry name" value="PDZ_sf"/>
</dbReference>
<dbReference type="Pfam" id="PF00595">
    <property type="entry name" value="PDZ"/>
    <property type="match status" value="1"/>
</dbReference>
<dbReference type="CDD" id="cd06730">
    <property type="entry name" value="PDZ0_MAGI-1_3-like"/>
    <property type="match status" value="1"/>
</dbReference>
<dbReference type="PANTHER" id="PTHR10316:SF27">
    <property type="entry name" value="MEMBRANE-ASSOCIATED GUANYLATE KINASE, WW AND PDZ DOMAIN-CONTAINING PROTEIN 2"/>
    <property type="match status" value="1"/>
</dbReference>
<evidence type="ECO:0000313" key="3">
    <source>
        <dbReference type="EMBL" id="KAK0142972.1"/>
    </source>
</evidence>
<dbReference type="Gene3D" id="2.30.42.10">
    <property type="match status" value="1"/>
</dbReference>
<evidence type="ECO:0000256" key="1">
    <source>
        <dbReference type="SAM" id="MobiDB-lite"/>
    </source>
</evidence>
<dbReference type="GO" id="GO:0046332">
    <property type="term" value="F:SMAD binding"/>
    <property type="evidence" value="ECO:0007669"/>
    <property type="project" value="TreeGrafter"/>
</dbReference>
<dbReference type="InterPro" id="IPR001478">
    <property type="entry name" value="PDZ"/>
</dbReference>
<feature type="region of interest" description="Disordered" evidence="1">
    <location>
        <begin position="80"/>
        <end position="100"/>
    </location>
</feature>
<dbReference type="SMART" id="SM00228">
    <property type="entry name" value="PDZ"/>
    <property type="match status" value="1"/>
</dbReference>
<reference evidence="3" key="1">
    <citation type="journal article" date="2023" name="Front. Mar. Sci.">
        <title>A new Merluccius polli reference genome to investigate the effects of global change in West African waters.</title>
        <authorList>
            <person name="Mateo J.L."/>
            <person name="Blanco-Fernandez C."/>
            <person name="Garcia-Vazquez E."/>
            <person name="Machado-Schiaffino G."/>
        </authorList>
    </citation>
    <scope>NUCLEOTIDE SEQUENCE</scope>
    <source>
        <strain evidence="3">C29</strain>
        <tissue evidence="3">Fin</tissue>
    </source>
</reference>
<dbReference type="FunFam" id="2.30.42.10:FF:000155">
    <property type="entry name" value="membrane-associated guanylate kinase, WW and PDZ domain-containing protein 2 isoform X4"/>
    <property type="match status" value="1"/>
</dbReference>
<keyword evidence="3" id="KW-0808">Transferase</keyword>
<dbReference type="GO" id="GO:0016301">
    <property type="term" value="F:kinase activity"/>
    <property type="evidence" value="ECO:0007669"/>
    <property type="project" value="UniProtKB-KW"/>
</dbReference>
<keyword evidence="4" id="KW-1185">Reference proteome</keyword>
<dbReference type="GO" id="GO:0070699">
    <property type="term" value="F:type II activin receptor binding"/>
    <property type="evidence" value="ECO:0007669"/>
    <property type="project" value="TreeGrafter"/>
</dbReference>
<dbReference type="PROSITE" id="PS50106">
    <property type="entry name" value="PDZ"/>
    <property type="match status" value="1"/>
</dbReference>
<dbReference type="GO" id="GO:0005911">
    <property type="term" value="C:cell-cell junction"/>
    <property type="evidence" value="ECO:0007669"/>
    <property type="project" value="TreeGrafter"/>
</dbReference>
<evidence type="ECO:0000313" key="4">
    <source>
        <dbReference type="Proteomes" id="UP001174136"/>
    </source>
</evidence>
<protein>
    <submittedName>
        <fullName evidence="3">Membrane-associated guanylate kinase, WW and PDZ domain-containing protein 2</fullName>
    </submittedName>
</protein>
<evidence type="ECO:0000259" key="2">
    <source>
        <dbReference type="PROSITE" id="PS50106"/>
    </source>
</evidence>
<sequence>MEGLHIGSPCVEYRRGFLGKTGARSGKSFTQSVSYLEVSEIASFNRKTPFDLEEQGVECRREEDRFQGRRDDVVWDCTLSVSQPSPADPDPVQPKSRSSPAQVQLRCVWAGMETTSSDSTTVETVSVFPAMSKSLKKKSHWTNKVHESVLCRDAEGELGFRLRGGAENGQFPVIGEVAAGRETRQTGGTLSQHQLLLEVNETPVAGLTTRDVHAVVRHCKDPVRLKCVQQVAYLREDLDLNALLIFILGFKWKRVSHKGLVEGKRFRERGKQ</sequence>
<keyword evidence="3" id="KW-0418">Kinase</keyword>
<dbReference type="GO" id="GO:0031697">
    <property type="term" value="F:beta-1 adrenergic receptor binding"/>
    <property type="evidence" value="ECO:0007669"/>
    <property type="project" value="TreeGrafter"/>
</dbReference>
<dbReference type="EMBL" id="JAOPHQ010003450">
    <property type="protein sequence ID" value="KAK0142972.1"/>
    <property type="molecule type" value="Genomic_DNA"/>
</dbReference>
<dbReference type="GO" id="GO:0005886">
    <property type="term" value="C:plasma membrane"/>
    <property type="evidence" value="ECO:0007669"/>
    <property type="project" value="GOC"/>
</dbReference>
<feature type="domain" description="PDZ" evidence="2">
    <location>
        <begin position="147"/>
        <end position="231"/>
    </location>
</feature>
<dbReference type="SUPFAM" id="SSF50156">
    <property type="entry name" value="PDZ domain-like"/>
    <property type="match status" value="1"/>
</dbReference>
<gene>
    <name evidence="3" type="primary">Magi2_1</name>
    <name evidence="3" type="ORF">N1851_018929</name>
</gene>
<proteinExistence type="predicted"/>
<dbReference type="GO" id="GO:0030425">
    <property type="term" value="C:dendrite"/>
    <property type="evidence" value="ECO:0007669"/>
    <property type="project" value="TreeGrafter"/>
</dbReference>
<dbReference type="GO" id="GO:0005737">
    <property type="term" value="C:cytoplasm"/>
    <property type="evidence" value="ECO:0007669"/>
    <property type="project" value="TreeGrafter"/>
</dbReference>
<dbReference type="PANTHER" id="PTHR10316">
    <property type="entry name" value="MEMBRANE ASSOCIATED GUANYLATE KINASE-RELATED"/>
    <property type="match status" value="1"/>
</dbReference>
<name>A0AA47P0X6_MERPO</name>
<comment type="caution">
    <text evidence="3">The sequence shown here is derived from an EMBL/GenBank/DDBJ whole genome shotgun (WGS) entry which is preliminary data.</text>
</comment>